<dbReference type="PROSITE" id="PS00518">
    <property type="entry name" value="ZF_RING_1"/>
    <property type="match status" value="1"/>
</dbReference>
<dbReference type="PANTHER" id="PTHR47095:SF1">
    <property type="entry name" value="RING FINGER PROTEIN 222"/>
    <property type="match status" value="1"/>
</dbReference>
<evidence type="ECO:0000256" key="2">
    <source>
        <dbReference type="ARBA" id="ARBA00022771"/>
    </source>
</evidence>
<dbReference type="Pfam" id="PF13445">
    <property type="entry name" value="zf-RING_UBOX"/>
    <property type="match status" value="1"/>
</dbReference>
<dbReference type="PROSITE" id="PS50089">
    <property type="entry name" value="ZF_RING_2"/>
    <property type="match status" value="1"/>
</dbReference>
<keyword evidence="1" id="KW-0479">Metal-binding</keyword>
<dbReference type="AlphaFoldDB" id="A0A0P7V9W0"/>
<dbReference type="PANTHER" id="PTHR47095">
    <property type="entry name" value="RING FINGER PROTEIN 222"/>
    <property type="match status" value="1"/>
</dbReference>
<keyword evidence="2 4" id="KW-0863">Zinc-finger</keyword>
<evidence type="ECO:0000259" key="6">
    <source>
        <dbReference type="PROSITE" id="PS50089"/>
    </source>
</evidence>
<dbReference type="GO" id="GO:0008270">
    <property type="term" value="F:zinc ion binding"/>
    <property type="evidence" value="ECO:0007669"/>
    <property type="project" value="UniProtKB-KW"/>
</dbReference>
<evidence type="ECO:0000313" key="8">
    <source>
        <dbReference type="Proteomes" id="UP000034805"/>
    </source>
</evidence>
<dbReference type="CDD" id="cd16564">
    <property type="entry name" value="RING-HC_RNF222"/>
    <property type="match status" value="1"/>
</dbReference>
<dbReference type="Proteomes" id="UP000034805">
    <property type="component" value="Unassembled WGS sequence"/>
</dbReference>
<dbReference type="InterPro" id="IPR027370">
    <property type="entry name" value="Znf-RING_euk"/>
</dbReference>
<feature type="region of interest" description="Disordered" evidence="5">
    <location>
        <begin position="1"/>
        <end position="21"/>
    </location>
</feature>
<dbReference type="SUPFAM" id="SSF57850">
    <property type="entry name" value="RING/U-box"/>
    <property type="match status" value="1"/>
</dbReference>
<keyword evidence="3" id="KW-0862">Zinc</keyword>
<comment type="caution">
    <text evidence="7">The sequence shown here is derived from an EMBL/GenBank/DDBJ whole genome shotgun (WGS) entry which is preliminary data.</text>
</comment>
<evidence type="ECO:0000256" key="3">
    <source>
        <dbReference type="ARBA" id="ARBA00022833"/>
    </source>
</evidence>
<dbReference type="InterPro" id="IPR042973">
    <property type="entry name" value="RNF222"/>
</dbReference>
<dbReference type="InterPro" id="IPR013083">
    <property type="entry name" value="Znf_RING/FYVE/PHD"/>
</dbReference>
<gene>
    <name evidence="7" type="ORF">Z043_109086</name>
</gene>
<evidence type="ECO:0000256" key="5">
    <source>
        <dbReference type="SAM" id="MobiDB-lite"/>
    </source>
</evidence>
<dbReference type="InterPro" id="IPR001841">
    <property type="entry name" value="Znf_RING"/>
</dbReference>
<dbReference type="SMART" id="SM00184">
    <property type="entry name" value="RING"/>
    <property type="match status" value="1"/>
</dbReference>
<evidence type="ECO:0000256" key="4">
    <source>
        <dbReference type="PROSITE-ProRule" id="PRU00175"/>
    </source>
</evidence>
<evidence type="ECO:0000313" key="7">
    <source>
        <dbReference type="EMBL" id="KPP71950.1"/>
    </source>
</evidence>
<sequence length="245" mass="26283">MMKSSCANMSASAPAEKCASDGGTFSECPVCYEPLEEDARTLSCGHVFCHGCLVRTLVTGAGPRAAARGSIVCPICRHLTFITPGLATHGKLPDKRQILEVPSLEAHAPLLLAEPPQPALFRFASSCTWLPGRLGRPRATHPARATHIFVISNQGRPMAEEDQISVDTTATTSVTDRCWPSGISASPGCNVRGGDKHRVGVGSRLTAMPVGKRAENPKGSKEKKGSSLFHRLWDQRMLLSPQDEM</sequence>
<evidence type="ECO:0000256" key="1">
    <source>
        <dbReference type="ARBA" id="ARBA00022723"/>
    </source>
</evidence>
<dbReference type="InterPro" id="IPR017907">
    <property type="entry name" value="Znf_RING_CS"/>
</dbReference>
<proteinExistence type="predicted"/>
<dbReference type="EMBL" id="JARO02002764">
    <property type="protein sequence ID" value="KPP71950.1"/>
    <property type="molecule type" value="Genomic_DNA"/>
</dbReference>
<accession>A0A0P7V9W0</accession>
<dbReference type="Gene3D" id="3.30.40.10">
    <property type="entry name" value="Zinc/RING finger domain, C3HC4 (zinc finger)"/>
    <property type="match status" value="1"/>
</dbReference>
<reference evidence="7 8" key="1">
    <citation type="submission" date="2015-08" db="EMBL/GenBank/DDBJ databases">
        <title>The genome of the Asian arowana (Scleropages formosus).</title>
        <authorList>
            <person name="Tan M.H."/>
            <person name="Gan H.M."/>
            <person name="Croft L.J."/>
            <person name="Austin C.M."/>
        </authorList>
    </citation>
    <scope>NUCLEOTIDE SEQUENCE [LARGE SCALE GENOMIC DNA]</scope>
    <source>
        <strain evidence="7">Aro1</strain>
    </source>
</reference>
<feature type="non-terminal residue" evidence="7">
    <location>
        <position position="245"/>
    </location>
</feature>
<feature type="compositionally biased region" description="Polar residues" evidence="5">
    <location>
        <begin position="1"/>
        <end position="11"/>
    </location>
</feature>
<feature type="domain" description="RING-type" evidence="6">
    <location>
        <begin position="28"/>
        <end position="77"/>
    </location>
</feature>
<protein>
    <submittedName>
        <fullName evidence="7">RING finger protein 222-like</fullName>
    </submittedName>
</protein>
<organism evidence="7 8">
    <name type="scientific">Scleropages formosus</name>
    <name type="common">Asian bonytongue</name>
    <name type="synonym">Osteoglossum formosum</name>
    <dbReference type="NCBI Taxonomy" id="113540"/>
    <lineage>
        <taxon>Eukaryota</taxon>
        <taxon>Metazoa</taxon>
        <taxon>Chordata</taxon>
        <taxon>Craniata</taxon>
        <taxon>Vertebrata</taxon>
        <taxon>Euteleostomi</taxon>
        <taxon>Actinopterygii</taxon>
        <taxon>Neopterygii</taxon>
        <taxon>Teleostei</taxon>
        <taxon>Osteoglossocephala</taxon>
        <taxon>Osteoglossomorpha</taxon>
        <taxon>Osteoglossiformes</taxon>
        <taxon>Osteoglossidae</taxon>
        <taxon>Scleropages</taxon>
    </lineage>
</organism>
<name>A0A0P7V9W0_SCLFO</name>